<protein>
    <submittedName>
        <fullName evidence="1">Uncharacterized protein</fullName>
    </submittedName>
</protein>
<evidence type="ECO:0000313" key="1">
    <source>
        <dbReference type="EMBL" id="ELS62523.1"/>
    </source>
</evidence>
<comment type="caution">
    <text evidence="1">The sequence shown here is derived from an EMBL/GenBank/DDBJ whole genome shotgun (WGS) entry which is preliminary data.</text>
</comment>
<dbReference type="AlphaFoldDB" id="A0A9W5PE28"/>
<dbReference type="Proteomes" id="UP000011182">
    <property type="component" value="Unassembled WGS sequence"/>
</dbReference>
<dbReference type="EMBL" id="AMXN01000002">
    <property type="protein sequence ID" value="ELS62523.1"/>
    <property type="molecule type" value="Genomic_DNA"/>
</dbReference>
<keyword evidence="2" id="KW-1185">Reference proteome</keyword>
<evidence type="ECO:0000313" key="2">
    <source>
        <dbReference type="Proteomes" id="UP000011182"/>
    </source>
</evidence>
<gene>
    <name evidence="1" type="ORF">BSI_16020</name>
</gene>
<organism evidence="1 2">
    <name type="scientific">Bacillus inaquosorum KCTC 13429</name>
    <dbReference type="NCBI Taxonomy" id="1236548"/>
    <lineage>
        <taxon>Bacteria</taxon>
        <taxon>Bacillati</taxon>
        <taxon>Bacillota</taxon>
        <taxon>Bacilli</taxon>
        <taxon>Bacillales</taxon>
        <taxon>Bacillaceae</taxon>
        <taxon>Bacillus</taxon>
    </lineage>
</organism>
<proteinExistence type="predicted"/>
<name>A0A9W5PE28_9BACI</name>
<sequence>MVVRWQIIPLLKLPRNQVKQNKSHPNMNADNVQMFGLW</sequence>
<reference evidence="1 2" key="1">
    <citation type="journal article" date="2014" name="Syst. Appl. Microbiol.">
        <title>Genomic insights into the taxonomic status of the three subspecies of Bacillus subtilis.</title>
        <authorList>
            <person name="Yi H."/>
            <person name="Chun J."/>
            <person name="Cha C.J."/>
        </authorList>
    </citation>
    <scope>NUCLEOTIDE SEQUENCE [LARGE SCALE GENOMIC DNA]</scope>
    <source>
        <strain evidence="1 2">KCTC 13429</strain>
    </source>
</reference>
<accession>A0A9W5PE28</accession>